<dbReference type="Proteomes" id="UP001501414">
    <property type="component" value="Unassembled WGS sequence"/>
</dbReference>
<keyword evidence="3 8" id="KW-0812">Transmembrane</keyword>
<feature type="transmembrane region" description="Helical" evidence="8">
    <location>
        <begin position="243"/>
        <end position="273"/>
    </location>
</feature>
<feature type="transmembrane region" description="Helical" evidence="8">
    <location>
        <begin position="472"/>
        <end position="498"/>
    </location>
</feature>
<comment type="similarity">
    <text evidence="6">Belongs to the ABC-4 integral membrane protein family.</text>
</comment>
<sequence length="721" mass="70716">MSMLNPATRAAAAGIRRRPRQLLLTGLAVLVATAFAAGAVLLTGTLRAALTEDAVHTPAGASHVVSVRGPDTGPGSGPDTGTVAIAQRLREVPGVTGVAPVFGGVVPLAAGTTSGDWLVTSDPMTGPLTALPAPEQGRAAGPGEVLIGSATAERTGLAPGDTVTLGDRSLRVAGVVRLPFESLDSLVLTTQDALALDGALYASRIDVAGDADTAALGAAAGGERVRTAAEQRDAEIAEASASVLAVLAGLSVFVGLALVAAAVVVSSTFRIVLARRSRDLALLRCVGASRGQVTRSVLAEAALTGLVAGVLGTAAAVGAGYGGLAVARASGVDVPALAVQPLWLAGCVLLAVLTTVLAALPPARAAGRVAPVVALGSADATEAHAPRARTRLPAAAVLAALAAATAGIGVTLGDQLGGLAVVALSGLLLVAALGVTGPFLISGVAAALRPLTVRSGPLRLAVANARRLSRRTAAMTTVLALGVGLTAALLVAVAGASADARASIDRSLPADAVILPVWQDDDAARAAAAQALAATLDANPQLQAYAAGTEVRVDAVPGADPRAVREAVAGSIGDAGSVTWTADVREQMESALSVARAIGAGLIGTTVVVAVVGVAVTLALSVGERTREIALLRTFGLTRAGSRRAVAAEAGLAGAVGAVVGVLLGGVYGLLALRAIELDGGVPPVGQLMGLAAVVTVVSVVASVAPMRRAGRVEPAHGVVG</sequence>
<feature type="domain" description="MacB-like periplasmic core" evidence="10">
    <location>
        <begin position="23"/>
        <end position="193"/>
    </location>
</feature>
<comment type="subcellular location">
    <subcellularLocation>
        <location evidence="1">Cell membrane</location>
        <topology evidence="1">Multi-pass membrane protein</topology>
    </subcellularLocation>
</comment>
<evidence type="ECO:0000256" key="1">
    <source>
        <dbReference type="ARBA" id="ARBA00004651"/>
    </source>
</evidence>
<reference evidence="11 12" key="1">
    <citation type="journal article" date="2019" name="Int. J. Syst. Evol. Microbiol.">
        <title>The Global Catalogue of Microorganisms (GCM) 10K type strain sequencing project: providing services to taxonomists for standard genome sequencing and annotation.</title>
        <authorList>
            <consortium name="The Broad Institute Genomics Platform"/>
            <consortium name="The Broad Institute Genome Sequencing Center for Infectious Disease"/>
            <person name="Wu L."/>
            <person name="Ma J."/>
        </authorList>
    </citation>
    <scope>NUCLEOTIDE SEQUENCE [LARGE SCALE GENOMIC DNA]</scope>
    <source>
        <strain evidence="11 12">JCM 11896</strain>
    </source>
</reference>
<dbReference type="InterPro" id="IPR003838">
    <property type="entry name" value="ABC3_permease_C"/>
</dbReference>
<evidence type="ECO:0000313" key="12">
    <source>
        <dbReference type="Proteomes" id="UP001501414"/>
    </source>
</evidence>
<dbReference type="PANTHER" id="PTHR30572:SF4">
    <property type="entry name" value="ABC TRANSPORTER PERMEASE YTRF"/>
    <property type="match status" value="1"/>
</dbReference>
<name>A0ABN1XPF1_9PSEU</name>
<comment type="caution">
    <text evidence="11">The sequence shown here is derived from an EMBL/GenBank/DDBJ whole genome shotgun (WGS) entry which is preliminary data.</text>
</comment>
<keyword evidence="4 8" id="KW-1133">Transmembrane helix</keyword>
<feature type="transmembrane region" description="Helical" evidence="8">
    <location>
        <begin position="652"/>
        <end position="673"/>
    </location>
</feature>
<evidence type="ECO:0000313" key="11">
    <source>
        <dbReference type="EMBL" id="GAA1386935.1"/>
    </source>
</evidence>
<dbReference type="RefSeq" id="WP_344021080.1">
    <property type="nucleotide sequence ID" value="NZ_BAAAJK010000007.1"/>
</dbReference>
<gene>
    <name evidence="11" type="ORF">GCM10009613_21710</name>
</gene>
<feature type="domain" description="ABC3 transporter permease C-terminal" evidence="9">
    <location>
        <begin position="252"/>
        <end position="368"/>
    </location>
</feature>
<accession>A0ABN1XPF1</accession>
<evidence type="ECO:0008006" key="13">
    <source>
        <dbReference type="Google" id="ProtNLM"/>
    </source>
</evidence>
<feature type="region of interest" description="Disordered" evidence="7">
    <location>
        <begin position="61"/>
        <end position="81"/>
    </location>
</feature>
<feature type="transmembrane region" description="Helical" evidence="8">
    <location>
        <begin position="341"/>
        <end position="360"/>
    </location>
</feature>
<evidence type="ECO:0000259" key="9">
    <source>
        <dbReference type="Pfam" id="PF02687"/>
    </source>
</evidence>
<evidence type="ECO:0000256" key="4">
    <source>
        <dbReference type="ARBA" id="ARBA00022989"/>
    </source>
</evidence>
<feature type="transmembrane region" description="Helical" evidence="8">
    <location>
        <begin position="597"/>
        <end position="623"/>
    </location>
</feature>
<dbReference type="InterPro" id="IPR050250">
    <property type="entry name" value="Macrolide_Exporter_MacB"/>
</dbReference>
<feature type="transmembrane region" description="Helical" evidence="8">
    <location>
        <begin position="297"/>
        <end position="321"/>
    </location>
</feature>
<feature type="transmembrane region" description="Helical" evidence="8">
    <location>
        <begin position="418"/>
        <end position="451"/>
    </location>
</feature>
<feature type="transmembrane region" description="Helical" evidence="8">
    <location>
        <begin position="685"/>
        <end position="705"/>
    </location>
</feature>
<dbReference type="Pfam" id="PF12704">
    <property type="entry name" value="MacB_PCD"/>
    <property type="match status" value="1"/>
</dbReference>
<dbReference type="InterPro" id="IPR025857">
    <property type="entry name" value="MacB_PCD"/>
</dbReference>
<feature type="transmembrane region" description="Helical" evidence="8">
    <location>
        <begin position="392"/>
        <end position="412"/>
    </location>
</feature>
<evidence type="ECO:0000256" key="5">
    <source>
        <dbReference type="ARBA" id="ARBA00023136"/>
    </source>
</evidence>
<evidence type="ECO:0000256" key="7">
    <source>
        <dbReference type="SAM" id="MobiDB-lite"/>
    </source>
</evidence>
<keyword evidence="5 8" id="KW-0472">Membrane</keyword>
<evidence type="ECO:0000256" key="3">
    <source>
        <dbReference type="ARBA" id="ARBA00022692"/>
    </source>
</evidence>
<proteinExistence type="inferred from homology"/>
<dbReference type="PANTHER" id="PTHR30572">
    <property type="entry name" value="MEMBRANE COMPONENT OF TRANSPORTER-RELATED"/>
    <property type="match status" value="1"/>
</dbReference>
<dbReference type="EMBL" id="BAAAJK010000007">
    <property type="protein sequence ID" value="GAA1386935.1"/>
    <property type="molecule type" value="Genomic_DNA"/>
</dbReference>
<feature type="domain" description="ABC3 transporter permease C-terminal" evidence="9">
    <location>
        <begin position="603"/>
        <end position="715"/>
    </location>
</feature>
<evidence type="ECO:0000256" key="6">
    <source>
        <dbReference type="ARBA" id="ARBA00038076"/>
    </source>
</evidence>
<organism evidence="11 12">
    <name type="scientific">Pseudonocardia kongjuensis</name>
    <dbReference type="NCBI Taxonomy" id="102227"/>
    <lineage>
        <taxon>Bacteria</taxon>
        <taxon>Bacillati</taxon>
        <taxon>Actinomycetota</taxon>
        <taxon>Actinomycetes</taxon>
        <taxon>Pseudonocardiales</taxon>
        <taxon>Pseudonocardiaceae</taxon>
        <taxon>Pseudonocardia</taxon>
    </lineage>
</organism>
<keyword evidence="12" id="KW-1185">Reference proteome</keyword>
<evidence type="ECO:0000256" key="2">
    <source>
        <dbReference type="ARBA" id="ARBA00022475"/>
    </source>
</evidence>
<evidence type="ECO:0000259" key="10">
    <source>
        <dbReference type="Pfam" id="PF12704"/>
    </source>
</evidence>
<protein>
    <recommendedName>
        <fullName evidence="13">ABC transport system permease protein</fullName>
    </recommendedName>
</protein>
<keyword evidence="2" id="KW-1003">Cell membrane</keyword>
<evidence type="ECO:0000256" key="8">
    <source>
        <dbReference type="SAM" id="Phobius"/>
    </source>
</evidence>
<dbReference type="Pfam" id="PF02687">
    <property type="entry name" value="FtsX"/>
    <property type="match status" value="2"/>
</dbReference>